<dbReference type="PANTHER" id="PTHR23429">
    <property type="entry name" value="GLUCOSE-6-PHOSPHATE 1-DEHYDROGENASE G6PD"/>
    <property type="match status" value="1"/>
</dbReference>
<dbReference type="Pfam" id="PF00479">
    <property type="entry name" value="G6PD_N"/>
    <property type="match status" value="1"/>
</dbReference>
<feature type="domain" description="Glucose-6-phosphate dehydrogenase NAD-binding" evidence="8">
    <location>
        <begin position="12"/>
        <end position="181"/>
    </location>
</feature>
<evidence type="ECO:0000256" key="6">
    <source>
        <dbReference type="HAMAP-Rule" id="MF_00966"/>
    </source>
</evidence>
<dbReference type="Gene3D" id="3.40.50.720">
    <property type="entry name" value="NAD(P)-binding Rossmann-like Domain"/>
    <property type="match status" value="1"/>
</dbReference>
<evidence type="ECO:0000259" key="8">
    <source>
        <dbReference type="Pfam" id="PF00479"/>
    </source>
</evidence>
<gene>
    <name evidence="6 10" type="primary">zwf</name>
    <name evidence="10" type="ORF">ACFPCY_35720</name>
</gene>
<keyword evidence="3 6" id="KW-0521">NADP</keyword>
<evidence type="ECO:0000256" key="5">
    <source>
        <dbReference type="ARBA" id="ARBA00023277"/>
    </source>
</evidence>
<evidence type="ECO:0000313" key="11">
    <source>
        <dbReference type="Proteomes" id="UP001595872"/>
    </source>
</evidence>
<comment type="catalytic activity">
    <reaction evidence="6">
        <text>D-glucose 6-phosphate + NADP(+) = 6-phospho-D-glucono-1,5-lactone + NADPH + H(+)</text>
        <dbReference type="Rhea" id="RHEA:15841"/>
        <dbReference type="ChEBI" id="CHEBI:15378"/>
        <dbReference type="ChEBI" id="CHEBI:57783"/>
        <dbReference type="ChEBI" id="CHEBI:57955"/>
        <dbReference type="ChEBI" id="CHEBI:58349"/>
        <dbReference type="ChEBI" id="CHEBI:61548"/>
        <dbReference type="EC" id="1.1.1.49"/>
    </reaction>
</comment>
<dbReference type="InterPro" id="IPR022675">
    <property type="entry name" value="G6P_DH_C"/>
</dbReference>
<feature type="region of interest" description="Disordered" evidence="7">
    <location>
        <begin position="442"/>
        <end position="481"/>
    </location>
</feature>
<comment type="similarity">
    <text evidence="6">Belongs to the glucose-6-phosphate dehydrogenase family.</text>
</comment>
<dbReference type="RefSeq" id="WP_378262866.1">
    <property type="nucleotide sequence ID" value="NZ_JBHSIT010000013.1"/>
</dbReference>
<feature type="compositionally biased region" description="Basic and acidic residues" evidence="7">
    <location>
        <begin position="459"/>
        <end position="469"/>
    </location>
</feature>
<feature type="binding site" evidence="6">
    <location>
        <position position="144"/>
    </location>
    <ligand>
        <name>NADP(+)</name>
        <dbReference type="ChEBI" id="CHEBI:58349"/>
    </ligand>
</feature>
<dbReference type="InterPro" id="IPR001282">
    <property type="entry name" value="G6P_DH"/>
</dbReference>
<feature type="binding site" evidence="6">
    <location>
        <position position="174"/>
    </location>
    <ligand>
        <name>substrate</name>
    </ligand>
</feature>
<dbReference type="PRINTS" id="PR00079">
    <property type="entry name" value="G6PDHDRGNASE"/>
</dbReference>
<dbReference type="Pfam" id="PF02781">
    <property type="entry name" value="G6PD_C"/>
    <property type="match status" value="1"/>
</dbReference>
<proteinExistence type="inferred from homology"/>
<evidence type="ECO:0000256" key="2">
    <source>
        <dbReference type="ARBA" id="ARBA00022526"/>
    </source>
</evidence>
<evidence type="ECO:0000256" key="1">
    <source>
        <dbReference type="ARBA" id="ARBA00004937"/>
    </source>
</evidence>
<dbReference type="SUPFAM" id="SSF55347">
    <property type="entry name" value="Glyceraldehyde-3-phosphate dehydrogenase-like, C-terminal domain"/>
    <property type="match status" value="1"/>
</dbReference>
<dbReference type="PANTHER" id="PTHR23429:SF0">
    <property type="entry name" value="GLUCOSE-6-PHOSPHATE 1-DEHYDROGENASE"/>
    <property type="match status" value="1"/>
</dbReference>
<feature type="binding site" evidence="6">
    <location>
        <position position="322"/>
    </location>
    <ligand>
        <name>substrate</name>
    </ligand>
</feature>
<feature type="binding site" evidence="6">
    <location>
        <begin position="87"/>
        <end position="88"/>
    </location>
    <ligand>
        <name>NADP(+)</name>
        <dbReference type="ChEBI" id="CHEBI:58349"/>
    </ligand>
</feature>
<dbReference type="SUPFAM" id="SSF51735">
    <property type="entry name" value="NAD(P)-binding Rossmann-fold domains"/>
    <property type="match status" value="1"/>
</dbReference>
<keyword evidence="2 6" id="KW-0313">Glucose metabolism</keyword>
<dbReference type="EC" id="1.1.1.49" evidence="6"/>
<keyword evidence="4 6" id="KW-0560">Oxidoreductase</keyword>
<dbReference type="Proteomes" id="UP001595872">
    <property type="component" value="Unassembled WGS sequence"/>
</dbReference>
<feature type="domain" description="Glucose-6-phosphate dehydrogenase C-terminal" evidence="9">
    <location>
        <begin position="186"/>
        <end position="458"/>
    </location>
</feature>
<comment type="caution">
    <text evidence="6">Lacks conserved residue(s) required for the propagation of feature annotation.</text>
</comment>
<reference evidence="11" key="1">
    <citation type="journal article" date="2019" name="Int. J. Syst. Evol. Microbiol.">
        <title>The Global Catalogue of Microorganisms (GCM) 10K type strain sequencing project: providing services to taxonomists for standard genome sequencing and annotation.</title>
        <authorList>
            <consortium name="The Broad Institute Genomics Platform"/>
            <consortium name="The Broad Institute Genome Sequencing Center for Infectious Disease"/>
            <person name="Wu L."/>
            <person name="Ma J."/>
        </authorList>
    </citation>
    <scope>NUCLEOTIDE SEQUENCE [LARGE SCALE GENOMIC DNA]</scope>
    <source>
        <strain evidence="11">KLKA75</strain>
    </source>
</reference>
<dbReference type="GO" id="GO:0004345">
    <property type="term" value="F:glucose-6-phosphate dehydrogenase activity"/>
    <property type="evidence" value="ECO:0007669"/>
    <property type="project" value="UniProtKB-EC"/>
</dbReference>
<comment type="function">
    <text evidence="6">Catalyzes the oxidation of glucose 6-phosphate to 6-phosphogluconolactone.</text>
</comment>
<feature type="binding site" evidence="6">
    <location>
        <position position="212"/>
    </location>
    <ligand>
        <name>substrate</name>
    </ligand>
</feature>
<keyword evidence="5 6" id="KW-0119">Carbohydrate metabolism</keyword>
<dbReference type="PIRSF" id="PIRSF000110">
    <property type="entry name" value="G6PD"/>
    <property type="match status" value="1"/>
</dbReference>
<feature type="binding site" evidence="6">
    <location>
        <position position="231"/>
    </location>
    <ligand>
        <name>substrate</name>
    </ligand>
</feature>
<dbReference type="InterPro" id="IPR036291">
    <property type="entry name" value="NAD(P)-bd_dom_sf"/>
</dbReference>
<dbReference type="InterPro" id="IPR022674">
    <property type="entry name" value="G6P_DH_NAD-bd"/>
</dbReference>
<organism evidence="10 11">
    <name type="scientific">Actinomadura gamaensis</name>
    <dbReference type="NCBI Taxonomy" id="1763541"/>
    <lineage>
        <taxon>Bacteria</taxon>
        <taxon>Bacillati</taxon>
        <taxon>Actinomycetota</taxon>
        <taxon>Actinomycetes</taxon>
        <taxon>Streptosporangiales</taxon>
        <taxon>Thermomonosporaceae</taxon>
        <taxon>Actinomadura</taxon>
    </lineage>
</organism>
<dbReference type="NCBIfam" id="TIGR00871">
    <property type="entry name" value="zwf"/>
    <property type="match status" value="1"/>
</dbReference>
<evidence type="ECO:0000256" key="7">
    <source>
        <dbReference type="SAM" id="MobiDB-lite"/>
    </source>
</evidence>
<dbReference type="EMBL" id="JBHSIT010000013">
    <property type="protein sequence ID" value="MFC4912695.1"/>
    <property type="molecule type" value="Genomic_DNA"/>
</dbReference>
<comment type="caution">
    <text evidence="10">The sequence shown here is derived from an EMBL/GenBank/DDBJ whole genome shotgun (WGS) entry which is preliminary data.</text>
</comment>
<comment type="pathway">
    <text evidence="1 6">Carbohydrate degradation; pentose phosphate pathway; D-ribulose 5-phosphate from D-glucose 6-phosphate (oxidative stage): step 1/3.</text>
</comment>
<protein>
    <recommendedName>
        <fullName evidence="6">Glucose-6-phosphate 1-dehydrogenase</fullName>
        <shortName evidence="6">G6PD</shortName>
        <ecNumber evidence="6">1.1.1.49</ecNumber>
    </recommendedName>
</protein>
<dbReference type="HAMAP" id="MF_00966">
    <property type="entry name" value="G6PD"/>
    <property type="match status" value="1"/>
</dbReference>
<sequence>METPERADALALFGITGDLAAKMLFPALYRLTQRGILDVPVVGVAYSDWDDDALRQHARTSITTAVPDFDERVFSKLASNLSIVTGDFKDDATFSRLRDRLRQVAGEDGFVSHYLAIPPSLFTTVADSLAAEGLNRNARIVVEKPFGHDLATARSLNDRLARHFDEDHLLRVDHFLGDVAVEGLKAARFANEMLAPIWNRDHIDNIQINLLEDFDVADRGSFYDSVGCLKDVVQNHLLQVFTFLTMEPPSARTVEAEKAEKHKVLQAVRAMDPADTVRGQYQGYLDVEGVKPDSTTETYFATKMWVDNWRWEGVPFLLRSGKSLATTSTEVVVEMQRPPVALYPDRSGNPAPNLIRFHMVPEAAMTVELVAKQPEQGEASAPVPLRVDFADVYGRVEMPYENVLEGAITGDQTYFAVLPVVEECWRIVEPVLNLPEKPLPYAPGSWGPEAADKMPGPDGWHDVTPHPDARQTNPAGRPSGA</sequence>
<keyword evidence="11" id="KW-1185">Reference proteome</keyword>
<evidence type="ECO:0000256" key="4">
    <source>
        <dbReference type="ARBA" id="ARBA00023002"/>
    </source>
</evidence>
<dbReference type="Gene3D" id="3.30.360.10">
    <property type="entry name" value="Dihydrodipicolinate Reductase, domain 2"/>
    <property type="match status" value="1"/>
</dbReference>
<name>A0ABV9U818_9ACTN</name>
<accession>A0ABV9U818</accession>
<evidence type="ECO:0000313" key="10">
    <source>
        <dbReference type="EMBL" id="MFC4912695.1"/>
    </source>
</evidence>
<evidence type="ECO:0000256" key="3">
    <source>
        <dbReference type="ARBA" id="ARBA00022857"/>
    </source>
</evidence>
<feature type="active site" description="Proton acceptor" evidence="6">
    <location>
        <position position="236"/>
    </location>
</feature>
<evidence type="ECO:0000259" key="9">
    <source>
        <dbReference type="Pfam" id="PF02781"/>
    </source>
</evidence>